<feature type="chain" id="PRO_5047369459" evidence="1">
    <location>
        <begin position="27"/>
        <end position="202"/>
    </location>
</feature>
<evidence type="ECO:0000256" key="1">
    <source>
        <dbReference type="SAM" id="SignalP"/>
    </source>
</evidence>
<keyword evidence="1" id="KW-0732">Signal</keyword>
<name>A0ABS6EUW4_9FIRM</name>
<feature type="signal peptide" evidence="1">
    <location>
        <begin position="1"/>
        <end position="26"/>
    </location>
</feature>
<keyword evidence="3" id="KW-1185">Reference proteome</keyword>
<dbReference type="PROSITE" id="PS51257">
    <property type="entry name" value="PROKAR_LIPOPROTEIN"/>
    <property type="match status" value="1"/>
</dbReference>
<proteinExistence type="predicted"/>
<dbReference type="Proteomes" id="UP000783588">
    <property type="component" value="Unassembled WGS sequence"/>
</dbReference>
<sequence length="202" mass="21800">MKKRAFSMVVGLLSVLALLMSGCGTPEQEKEPVVQEQQTEQTSVFLEKCSLTLPVCTVSLNTPDNELAIQEKYGLTLDEWNALANDSDSFLQLDIPECSDPDASVNAEATITANGVTDTMSLTGRLTEIKLDNGDQCFAGGLSGYLNGDSSRENTVTLSVNYDKTAQACYVTAQIGDTLCLDFGTPFDGQSEIYQKLKDAQT</sequence>
<evidence type="ECO:0000313" key="2">
    <source>
        <dbReference type="EMBL" id="MBU5491493.1"/>
    </source>
</evidence>
<evidence type="ECO:0000313" key="3">
    <source>
        <dbReference type="Proteomes" id="UP000783588"/>
    </source>
</evidence>
<comment type="caution">
    <text evidence="2">The sequence shown here is derived from an EMBL/GenBank/DDBJ whole genome shotgun (WGS) entry which is preliminary data.</text>
</comment>
<dbReference type="EMBL" id="JAHLQI010000010">
    <property type="protein sequence ID" value="MBU5491493.1"/>
    <property type="molecule type" value="Genomic_DNA"/>
</dbReference>
<dbReference type="RefSeq" id="WP_216471238.1">
    <property type="nucleotide sequence ID" value="NZ_JAHLQI010000010.1"/>
</dbReference>
<gene>
    <name evidence="2" type="ORF">KQI75_12860</name>
</gene>
<organism evidence="2 3">
    <name type="scientific">Butyricicoccus intestinisimiae</name>
    <dbReference type="NCBI Taxonomy" id="2841509"/>
    <lineage>
        <taxon>Bacteria</taxon>
        <taxon>Bacillati</taxon>
        <taxon>Bacillota</taxon>
        <taxon>Clostridia</taxon>
        <taxon>Eubacteriales</taxon>
        <taxon>Butyricicoccaceae</taxon>
        <taxon>Butyricicoccus</taxon>
    </lineage>
</organism>
<accession>A0ABS6EUW4</accession>
<protein>
    <submittedName>
        <fullName evidence="2">Uncharacterized protein</fullName>
    </submittedName>
</protein>
<reference evidence="2 3" key="1">
    <citation type="submission" date="2021-06" db="EMBL/GenBank/DDBJ databases">
        <authorList>
            <person name="Sun Q."/>
            <person name="Li D."/>
        </authorList>
    </citation>
    <scope>NUCLEOTIDE SEQUENCE [LARGE SCALE GENOMIC DNA]</scope>
    <source>
        <strain evidence="2 3">MSJd-7</strain>
    </source>
</reference>